<dbReference type="Gene3D" id="3.40.190.10">
    <property type="entry name" value="Periplasmic binding protein-like II"/>
    <property type="match status" value="2"/>
</dbReference>
<dbReference type="Proteomes" id="UP000255505">
    <property type="component" value="Plasmid II"/>
</dbReference>
<dbReference type="Pfam" id="PF00126">
    <property type="entry name" value="HTH_1"/>
    <property type="match status" value="1"/>
</dbReference>
<dbReference type="GO" id="GO:0003700">
    <property type="term" value="F:DNA-binding transcription factor activity"/>
    <property type="evidence" value="ECO:0007669"/>
    <property type="project" value="InterPro"/>
</dbReference>
<dbReference type="PANTHER" id="PTHR30118">
    <property type="entry name" value="HTH-TYPE TRANSCRIPTIONAL REGULATOR LEUO-RELATED"/>
    <property type="match status" value="1"/>
</dbReference>
<dbReference type="Gene3D" id="1.10.10.10">
    <property type="entry name" value="Winged helix-like DNA-binding domain superfamily/Winged helix DNA-binding domain"/>
    <property type="match status" value="1"/>
</dbReference>
<evidence type="ECO:0000256" key="2">
    <source>
        <dbReference type="ARBA" id="ARBA00023015"/>
    </source>
</evidence>
<dbReference type="GO" id="GO:0003677">
    <property type="term" value="F:DNA binding"/>
    <property type="evidence" value="ECO:0007669"/>
    <property type="project" value="UniProtKB-KW"/>
</dbReference>
<dbReference type="AlphaFoldDB" id="A0A375HFY5"/>
<evidence type="ECO:0000313" key="5">
    <source>
        <dbReference type="EMBL" id="SPK75822.1"/>
    </source>
</evidence>
<dbReference type="InterPro" id="IPR037402">
    <property type="entry name" value="YidZ_PBP2"/>
</dbReference>
<dbReference type="InterPro" id="IPR050389">
    <property type="entry name" value="LysR-type_TF"/>
</dbReference>
<sequence>MFDAPVAAPPEECQGHTAGHIPDRNMNLLSLRRFDLNLLVVFESLMDTGSVTKTAEQLARTQPGVSRDLARLREELSDPLFVRVRGKLEPTELARSLRETVRRALEAVDHALEEGGGFRPSESTQVFKIGTTSAVELLLAPLLHKFLETAAPNAGAYFFQAYGDVTPVEDLETGAIDIAIGRFDRQARNVTFFPLFEERRVCLVRRDHPLAEKRLELADLADMRFISTINMLGRDNDVDNLLKEHGLPKRKFPMYVSTLSLAPFAMRDSDAAITLPGRVARILASQFDLSMLELPAELPNRMYSIAWHSRWDPSLSHRWIRDVVISMLR</sequence>
<gene>
    <name evidence="5" type="ORF">CT19425_MP60198</name>
</gene>
<protein>
    <submittedName>
        <fullName evidence="5">LysR family transcriptional regulator</fullName>
    </submittedName>
</protein>
<organism evidence="5 6">
    <name type="scientific">Cupriavidus taiwanensis</name>
    <dbReference type="NCBI Taxonomy" id="164546"/>
    <lineage>
        <taxon>Bacteria</taxon>
        <taxon>Pseudomonadati</taxon>
        <taxon>Pseudomonadota</taxon>
        <taxon>Betaproteobacteria</taxon>
        <taxon>Burkholderiales</taxon>
        <taxon>Burkholderiaceae</taxon>
        <taxon>Cupriavidus</taxon>
    </lineage>
</organism>
<geneLocation type="plasmid" evidence="5">
    <name>II</name>
</geneLocation>
<dbReference type="RefSeq" id="WP_115665483.1">
    <property type="nucleotide sequence ID" value="NZ_LT976863.1"/>
</dbReference>
<dbReference type="SUPFAM" id="SSF53850">
    <property type="entry name" value="Periplasmic binding protein-like II"/>
    <property type="match status" value="1"/>
</dbReference>
<name>A0A375HFY5_9BURK</name>
<accession>A0A375HFY5</accession>
<keyword evidence="5" id="KW-0614">Plasmid</keyword>
<dbReference type="CDD" id="cd08417">
    <property type="entry name" value="PBP2_Nitroaromatics_like"/>
    <property type="match status" value="1"/>
</dbReference>
<evidence type="ECO:0000256" key="4">
    <source>
        <dbReference type="ARBA" id="ARBA00023163"/>
    </source>
</evidence>
<dbReference type="Pfam" id="PF03466">
    <property type="entry name" value="LysR_substrate"/>
    <property type="match status" value="1"/>
</dbReference>
<keyword evidence="2" id="KW-0805">Transcription regulation</keyword>
<evidence type="ECO:0000256" key="3">
    <source>
        <dbReference type="ARBA" id="ARBA00023125"/>
    </source>
</evidence>
<dbReference type="PRINTS" id="PR00039">
    <property type="entry name" value="HTHLYSR"/>
</dbReference>
<evidence type="ECO:0000313" key="6">
    <source>
        <dbReference type="Proteomes" id="UP000255505"/>
    </source>
</evidence>
<keyword evidence="3" id="KW-0238">DNA-binding</keyword>
<evidence type="ECO:0000256" key="1">
    <source>
        <dbReference type="ARBA" id="ARBA00009437"/>
    </source>
</evidence>
<dbReference type="EMBL" id="LT991977">
    <property type="protein sequence ID" value="SPK75822.1"/>
    <property type="molecule type" value="Genomic_DNA"/>
</dbReference>
<proteinExistence type="inferred from homology"/>
<dbReference type="InterPro" id="IPR036388">
    <property type="entry name" value="WH-like_DNA-bd_sf"/>
</dbReference>
<comment type="similarity">
    <text evidence="1">Belongs to the LysR transcriptional regulatory family.</text>
</comment>
<dbReference type="InterPro" id="IPR036390">
    <property type="entry name" value="WH_DNA-bd_sf"/>
</dbReference>
<dbReference type="InterPro" id="IPR005119">
    <property type="entry name" value="LysR_subst-bd"/>
</dbReference>
<reference evidence="5 6" key="1">
    <citation type="submission" date="2018-01" db="EMBL/GenBank/DDBJ databases">
        <authorList>
            <person name="Gaut B.S."/>
            <person name="Morton B.R."/>
            <person name="Clegg M.T."/>
            <person name="Duvall M.R."/>
        </authorList>
    </citation>
    <scope>NUCLEOTIDE SEQUENCE [LARGE SCALE GENOMIC DNA]</scope>
    <source>
        <strain evidence="5">Cupriavidus taiwanensis LMG 19425</strain>
        <plasmid evidence="6">Plasmid ii</plasmid>
    </source>
</reference>
<dbReference type="SUPFAM" id="SSF46785">
    <property type="entry name" value="Winged helix' DNA-binding domain"/>
    <property type="match status" value="1"/>
</dbReference>
<dbReference type="PROSITE" id="PS50931">
    <property type="entry name" value="HTH_LYSR"/>
    <property type="match status" value="1"/>
</dbReference>
<keyword evidence="4" id="KW-0804">Transcription</keyword>
<dbReference type="InterPro" id="IPR000847">
    <property type="entry name" value="LysR_HTH_N"/>
</dbReference>
<dbReference type="PANTHER" id="PTHR30118:SF15">
    <property type="entry name" value="TRANSCRIPTIONAL REGULATORY PROTEIN"/>
    <property type="match status" value="1"/>
</dbReference>